<organism evidence="1 2">
    <name type="scientific">Citrus x changshan-huyou</name>
    <dbReference type="NCBI Taxonomy" id="2935761"/>
    <lineage>
        <taxon>Eukaryota</taxon>
        <taxon>Viridiplantae</taxon>
        <taxon>Streptophyta</taxon>
        <taxon>Embryophyta</taxon>
        <taxon>Tracheophyta</taxon>
        <taxon>Spermatophyta</taxon>
        <taxon>Magnoliopsida</taxon>
        <taxon>eudicotyledons</taxon>
        <taxon>Gunneridae</taxon>
        <taxon>Pentapetalae</taxon>
        <taxon>rosids</taxon>
        <taxon>malvids</taxon>
        <taxon>Sapindales</taxon>
        <taxon>Rutaceae</taxon>
        <taxon>Aurantioideae</taxon>
        <taxon>Citrus</taxon>
    </lineage>
</organism>
<keyword evidence="2" id="KW-1185">Reference proteome</keyword>
<comment type="caution">
    <text evidence="1">The sequence shown here is derived from an EMBL/GenBank/DDBJ whole genome shotgun (WGS) entry which is preliminary data.</text>
</comment>
<dbReference type="Proteomes" id="UP001428341">
    <property type="component" value="Unassembled WGS sequence"/>
</dbReference>
<protein>
    <submittedName>
        <fullName evidence="1">Uncharacterized protein</fullName>
    </submittedName>
</protein>
<proteinExistence type="predicted"/>
<gene>
    <name evidence="1" type="ORF">WN944_016096</name>
</gene>
<dbReference type="EMBL" id="JBCGBO010000005">
    <property type="protein sequence ID" value="KAK9200897.1"/>
    <property type="molecule type" value="Genomic_DNA"/>
</dbReference>
<evidence type="ECO:0000313" key="1">
    <source>
        <dbReference type="EMBL" id="KAK9200897.1"/>
    </source>
</evidence>
<evidence type="ECO:0000313" key="2">
    <source>
        <dbReference type="Proteomes" id="UP001428341"/>
    </source>
</evidence>
<reference evidence="1 2" key="1">
    <citation type="submission" date="2024-05" db="EMBL/GenBank/DDBJ databases">
        <title>Haplotype-resolved chromosome-level genome assembly of Huyou (Citrus changshanensis).</title>
        <authorList>
            <person name="Miao C."/>
            <person name="Chen W."/>
            <person name="Wu Y."/>
            <person name="Wang L."/>
            <person name="Zhao S."/>
            <person name="Grierson D."/>
            <person name="Xu C."/>
            <person name="Chen K."/>
        </authorList>
    </citation>
    <scope>NUCLEOTIDE SEQUENCE [LARGE SCALE GENOMIC DNA]</scope>
    <source>
        <strain evidence="1">01-14</strain>
        <tissue evidence="1">Leaf</tissue>
    </source>
</reference>
<dbReference type="AlphaFoldDB" id="A0AAP0MA91"/>
<name>A0AAP0MA91_9ROSI</name>
<sequence>MGFQSKRLLAKADDWNNLFKLSRKSRFLSDNCTCQPQSDIYLLLLYALELVSFPGESLALHCIEISTALAFAFTAFFVFEQQEIDGLAKFLMTTRSNE</sequence>
<accession>A0AAP0MA91</accession>